<dbReference type="Pfam" id="PF01648">
    <property type="entry name" value="ACPS"/>
    <property type="match status" value="1"/>
</dbReference>
<dbReference type="Gene3D" id="3.90.470.20">
    <property type="entry name" value="4'-phosphopantetheinyl transferase domain"/>
    <property type="match status" value="2"/>
</dbReference>
<proteinExistence type="inferred from homology"/>
<dbReference type="GO" id="GO:0008897">
    <property type="term" value="F:holo-[acyl-carrier-protein] synthase activity"/>
    <property type="evidence" value="ECO:0007669"/>
    <property type="project" value="InterPro"/>
</dbReference>
<dbReference type="GO" id="GO:0000287">
    <property type="term" value="F:magnesium ion binding"/>
    <property type="evidence" value="ECO:0007669"/>
    <property type="project" value="InterPro"/>
</dbReference>
<sequence>MTVWLSDGGSRRGQGRNLLVEAAAAQLGCPAGAITLDREDGGRPVLGGAATGLHVALAHTREGAAAVACSLAGPVGVDVEHLRELPVAGLAARWFAPAECHWLAQQPPEDRSAAFLLLWTQKEAVGKALGTGLRGSGLRREVPRLAADADEPRPRPVPGHAPLLVTAWSHRPGLILAVAGHAEAVVVRDLAG</sequence>
<evidence type="ECO:0000256" key="2">
    <source>
        <dbReference type="ARBA" id="ARBA00022679"/>
    </source>
</evidence>
<dbReference type="PANTHER" id="PTHR12215:SF10">
    <property type="entry name" value="L-AMINOADIPATE-SEMIALDEHYDE DEHYDROGENASE-PHOSPHOPANTETHEINYL TRANSFERASE"/>
    <property type="match status" value="1"/>
</dbReference>
<comment type="similarity">
    <text evidence="1">Belongs to the P-Pant transferase superfamily. Gsp/Sfp/HetI/AcpT family.</text>
</comment>
<evidence type="ECO:0000313" key="4">
    <source>
        <dbReference type="EMBL" id="MBB5872598.1"/>
    </source>
</evidence>
<dbReference type="PANTHER" id="PTHR12215">
    <property type="entry name" value="PHOSPHOPANTETHEINE TRANSFERASE"/>
    <property type="match status" value="1"/>
</dbReference>
<gene>
    <name evidence="4" type="ORF">F4553_006032</name>
</gene>
<name>A0A841BYN3_9ACTN</name>
<dbReference type="GO" id="GO:0005829">
    <property type="term" value="C:cytosol"/>
    <property type="evidence" value="ECO:0007669"/>
    <property type="project" value="TreeGrafter"/>
</dbReference>
<reference evidence="4 5" key="1">
    <citation type="submission" date="2020-08" db="EMBL/GenBank/DDBJ databases">
        <title>Sequencing the genomes of 1000 actinobacteria strains.</title>
        <authorList>
            <person name="Klenk H.-P."/>
        </authorList>
    </citation>
    <scope>NUCLEOTIDE SEQUENCE [LARGE SCALE GENOMIC DNA]</scope>
    <source>
        <strain evidence="4 5">DSM 45362</strain>
    </source>
</reference>
<keyword evidence="5" id="KW-1185">Reference proteome</keyword>
<comment type="caution">
    <text evidence="4">The sequence shown here is derived from an EMBL/GenBank/DDBJ whole genome shotgun (WGS) entry which is preliminary data.</text>
</comment>
<evidence type="ECO:0000313" key="5">
    <source>
        <dbReference type="Proteomes" id="UP000587527"/>
    </source>
</evidence>
<dbReference type="RefSeq" id="WP_312875436.1">
    <property type="nucleotide sequence ID" value="NZ_JACHMN010000003.1"/>
</dbReference>
<organism evidence="4 5">
    <name type="scientific">Allocatelliglobosispora scoriae</name>
    <dbReference type="NCBI Taxonomy" id="643052"/>
    <lineage>
        <taxon>Bacteria</taxon>
        <taxon>Bacillati</taxon>
        <taxon>Actinomycetota</taxon>
        <taxon>Actinomycetes</taxon>
        <taxon>Micromonosporales</taxon>
        <taxon>Micromonosporaceae</taxon>
        <taxon>Allocatelliglobosispora</taxon>
    </lineage>
</organism>
<evidence type="ECO:0000259" key="3">
    <source>
        <dbReference type="Pfam" id="PF01648"/>
    </source>
</evidence>
<dbReference type="GO" id="GO:0019878">
    <property type="term" value="P:lysine biosynthetic process via aminoadipic acid"/>
    <property type="evidence" value="ECO:0007669"/>
    <property type="project" value="TreeGrafter"/>
</dbReference>
<dbReference type="SUPFAM" id="SSF56214">
    <property type="entry name" value="4'-phosphopantetheinyl transferase"/>
    <property type="match status" value="1"/>
</dbReference>
<dbReference type="InterPro" id="IPR050559">
    <property type="entry name" value="P-Pant_transferase_sf"/>
</dbReference>
<dbReference type="InterPro" id="IPR008278">
    <property type="entry name" value="4-PPantetheinyl_Trfase_dom"/>
</dbReference>
<dbReference type="EMBL" id="JACHMN010000003">
    <property type="protein sequence ID" value="MBB5872598.1"/>
    <property type="molecule type" value="Genomic_DNA"/>
</dbReference>
<dbReference type="Proteomes" id="UP000587527">
    <property type="component" value="Unassembled WGS sequence"/>
</dbReference>
<dbReference type="InterPro" id="IPR037143">
    <property type="entry name" value="4-PPantetheinyl_Trfase_dom_sf"/>
</dbReference>
<evidence type="ECO:0000256" key="1">
    <source>
        <dbReference type="ARBA" id="ARBA00010990"/>
    </source>
</evidence>
<keyword evidence="2 4" id="KW-0808">Transferase</keyword>
<protein>
    <submittedName>
        <fullName evidence="4">Phosphopantetheinyl transferase</fullName>
    </submittedName>
</protein>
<dbReference type="AlphaFoldDB" id="A0A841BYN3"/>
<accession>A0A841BYN3</accession>
<feature type="domain" description="4'-phosphopantetheinyl transferase" evidence="3">
    <location>
        <begin position="74"/>
        <end position="139"/>
    </location>
</feature>